<comment type="caution">
    <text evidence="10">The sequence shown here is derived from an EMBL/GenBank/DDBJ whole genome shotgun (WGS) entry which is preliminary data.</text>
</comment>
<name>A0A538TT02_UNCEI</name>
<dbReference type="InterPro" id="IPR005920">
    <property type="entry name" value="HutI"/>
</dbReference>
<evidence type="ECO:0000256" key="5">
    <source>
        <dbReference type="ARBA" id="ARBA00022808"/>
    </source>
</evidence>
<dbReference type="GO" id="GO:0050480">
    <property type="term" value="F:imidazolonepropionase activity"/>
    <property type="evidence" value="ECO:0007669"/>
    <property type="project" value="UniProtKB-EC"/>
</dbReference>
<dbReference type="Gene3D" id="3.20.20.140">
    <property type="entry name" value="Metal-dependent hydrolases"/>
    <property type="match status" value="1"/>
</dbReference>
<dbReference type="GO" id="GO:0005737">
    <property type="term" value="C:cytoplasm"/>
    <property type="evidence" value="ECO:0007669"/>
    <property type="project" value="InterPro"/>
</dbReference>
<dbReference type="InterPro" id="IPR011059">
    <property type="entry name" value="Metal-dep_hydrolase_composite"/>
</dbReference>
<evidence type="ECO:0000256" key="7">
    <source>
        <dbReference type="ARBA" id="ARBA00023004"/>
    </source>
</evidence>
<proteinExistence type="predicted"/>
<keyword evidence="6" id="KW-0862">Zinc</keyword>
<dbReference type="Gene3D" id="2.30.40.10">
    <property type="entry name" value="Urease, subunit C, domain 1"/>
    <property type="match status" value="1"/>
</dbReference>
<evidence type="ECO:0000259" key="9">
    <source>
        <dbReference type="Pfam" id="PF22039"/>
    </source>
</evidence>
<evidence type="ECO:0000256" key="3">
    <source>
        <dbReference type="ARBA" id="ARBA00022723"/>
    </source>
</evidence>
<evidence type="ECO:0000256" key="1">
    <source>
        <dbReference type="ARBA" id="ARBA00005023"/>
    </source>
</evidence>
<dbReference type="SUPFAM" id="SSF51556">
    <property type="entry name" value="Metallo-dependent hydrolases"/>
    <property type="match status" value="1"/>
</dbReference>
<feature type="region of interest" description="Disordered" evidence="8">
    <location>
        <begin position="1"/>
        <end position="42"/>
    </location>
</feature>
<keyword evidence="7" id="KW-0408">Iron</keyword>
<accession>A0A538TT02</accession>
<keyword evidence="4" id="KW-0378">Hydrolase</keyword>
<evidence type="ECO:0000313" key="11">
    <source>
        <dbReference type="Proteomes" id="UP000317691"/>
    </source>
</evidence>
<keyword evidence="3" id="KW-0479">Metal-binding</keyword>
<dbReference type="EMBL" id="VBOZ01000008">
    <property type="protein sequence ID" value="TMQ66749.1"/>
    <property type="molecule type" value="Genomic_DNA"/>
</dbReference>
<dbReference type="EC" id="3.5.2.7" evidence="2"/>
<gene>
    <name evidence="10" type="ORF">E6K79_02250</name>
</gene>
<feature type="compositionally biased region" description="Basic and acidic residues" evidence="8">
    <location>
        <begin position="30"/>
        <end position="42"/>
    </location>
</feature>
<evidence type="ECO:0000256" key="8">
    <source>
        <dbReference type="SAM" id="MobiDB-lite"/>
    </source>
</evidence>
<reference evidence="10 11" key="1">
    <citation type="journal article" date="2019" name="Nat. Microbiol.">
        <title>Mediterranean grassland soil C-N compound turnover is dependent on rainfall and depth, and is mediated by genomically divergent microorganisms.</title>
        <authorList>
            <person name="Diamond S."/>
            <person name="Andeer P.F."/>
            <person name="Li Z."/>
            <person name="Crits-Christoph A."/>
            <person name="Burstein D."/>
            <person name="Anantharaman K."/>
            <person name="Lane K.R."/>
            <person name="Thomas B.C."/>
            <person name="Pan C."/>
            <person name="Northen T.R."/>
            <person name="Banfield J.F."/>
        </authorList>
    </citation>
    <scope>NUCLEOTIDE SEQUENCE [LARGE SCALE GENOMIC DNA]</scope>
    <source>
        <strain evidence="10">WS_9</strain>
    </source>
</reference>
<protein>
    <recommendedName>
        <fullName evidence="2">imidazolonepropionase</fullName>
        <ecNumber evidence="2">3.5.2.7</ecNumber>
    </recommendedName>
</protein>
<sequence length="248" mass="26324">MRRRASGATPTRDTPKRGRRRSVTGCRFRPRSEPRATVERGSRLGTGEAARVKSDLLVLSAAQLITAPGGAATLLGPSLNRPLLIPDAAIAVVGETIAAIGPTRDVAARYPEREARSVLDAKGRLIAPGFVDAHTHLPFAGTREMEFEARAAGESYEAIAARGGGIRASVRQLRALDEEDLSDRIAKRLELLLRQGITTVEAKSGYGLSVEAEMKQLRALSRAAGGAATEVVPTFLGAHEVPDASSTR</sequence>
<dbReference type="PANTHER" id="PTHR42752:SF1">
    <property type="entry name" value="IMIDAZOLONEPROPIONASE-RELATED"/>
    <property type="match status" value="1"/>
</dbReference>
<keyword evidence="5" id="KW-0369">Histidine metabolism</keyword>
<dbReference type="Proteomes" id="UP000317691">
    <property type="component" value="Unassembled WGS sequence"/>
</dbReference>
<dbReference type="Pfam" id="PF22039">
    <property type="entry name" value="HUTI_composite_bact"/>
    <property type="match status" value="1"/>
</dbReference>
<evidence type="ECO:0000256" key="6">
    <source>
        <dbReference type="ARBA" id="ARBA00022833"/>
    </source>
</evidence>
<organism evidence="10 11">
    <name type="scientific">Eiseniibacteriota bacterium</name>
    <dbReference type="NCBI Taxonomy" id="2212470"/>
    <lineage>
        <taxon>Bacteria</taxon>
        <taxon>Candidatus Eiseniibacteriota</taxon>
    </lineage>
</organism>
<dbReference type="AlphaFoldDB" id="A0A538TT02"/>
<comment type="pathway">
    <text evidence="1">Amino-acid degradation.</text>
</comment>
<dbReference type="GO" id="GO:0019556">
    <property type="term" value="P:L-histidine catabolic process to glutamate and formamide"/>
    <property type="evidence" value="ECO:0007669"/>
    <property type="project" value="InterPro"/>
</dbReference>
<dbReference type="InterPro" id="IPR032466">
    <property type="entry name" value="Metal_Hydrolase"/>
</dbReference>
<evidence type="ECO:0000313" key="10">
    <source>
        <dbReference type="EMBL" id="TMQ66749.1"/>
    </source>
</evidence>
<dbReference type="SUPFAM" id="SSF51338">
    <property type="entry name" value="Composite domain of metallo-dependent hydrolases"/>
    <property type="match status" value="1"/>
</dbReference>
<dbReference type="GO" id="GO:0046872">
    <property type="term" value="F:metal ion binding"/>
    <property type="evidence" value="ECO:0007669"/>
    <property type="project" value="UniProtKB-KW"/>
</dbReference>
<feature type="domain" description="Aminodeoxyfutalosine deaminase/Imidazolonepropionase-like composite" evidence="9">
    <location>
        <begin position="88"/>
        <end position="112"/>
    </location>
</feature>
<dbReference type="PANTHER" id="PTHR42752">
    <property type="entry name" value="IMIDAZOLONEPROPIONASE"/>
    <property type="match status" value="1"/>
</dbReference>
<dbReference type="InterPro" id="IPR054418">
    <property type="entry name" value="MQNX/HUTI_composite_N"/>
</dbReference>
<evidence type="ECO:0000256" key="2">
    <source>
        <dbReference type="ARBA" id="ARBA00012864"/>
    </source>
</evidence>
<evidence type="ECO:0000256" key="4">
    <source>
        <dbReference type="ARBA" id="ARBA00022801"/>
    </source>
</evidence>